<feature type="compositionally biased region" description="Basic and acidic residues" evidence="1">
    <location>
        <begin position="42"/>
        <end position="62"/>
    </location>
</feature>
<dbReference type="EMBL" id="BAABJP010000021">
    <property type="protein sequence ID" value="GAA5160943.1"/>
    <property type="molecule type" value="Genomic_DNA"/>
</dbReference>
<evidence type="ECO:0000313" key="4">
    <source>
        <dbReference type="Proteomes" id="UP001428817"/>
    </source>
</evidence>
<dbReference type="InterPro" id="IPR002586">
    <property type="entry name" value="CobQ/CobB/MinD/ParA_Nub-bd_dom"/>
</dbReference>
<dbReference type="PANTHER" id="PTHR43384">
    <property type="entry name" value="SEPTUM SITE-DETERMINING PROTEIN MIND HOMOLOG, CHLOROPLASTIC-RELATED"/>
    <property type="match status" value="1"/>
</dbReference>
<proteinExistence type="predicted"/>
<organism evidence="3 4">
    <name type="scientific">Pseudonocardia eucalypti</name>
    <dbReference type="NCBI Taxonomy" id="648755"/>
    <lineage>
        <taxon>Bacteria</taxon>
        <taxon>Bacillati</taxon>
        <taxon>Actinomycetota</taxon>
        <taxon>Actinomycetes</taxon>
        <taxon>Pseudonocardiales</taxon>
        <taxon>Pseudonocardiaceae</taxon>
        <taxon>Pseudonocardia</taxon>
    </lineage>
</organism>
<evidence type="ECO:0000256" key="1">
    <source>
        <dbReference type="SAM" id="MobiDB-lite"/>
    </source>
</evidence>
<dbReference type="SUPFAM" id="SSF52540">
    <property type="entry name" value="P-loop containing nucleoside triphosphate hydrolases"/>
    <property type="match status" value="1"/>
</dbReference>
<reference evidence="4" key="1">
    <citation type="journal article" date="2019" name="Int. J. Syst. Evol. Microbiol.">
        <title>The Global Catalogue of Microorganisms (GCM) 10K type strain sequencing project: providing services to taxonomists for standard genome sequencing and annotation.</title>
        <authorList>
            <consortium name="The Broad Institute Genomics Platform"/>
            <consortium name="The Broad Institute Genome Sequencing Center for Infectious Disease"/>
            <person name="Wu L."/>
            <person name="Ma J."/>
        </authorList>
    </citation>
    <scope>NUCLEOTIDE SEQUENCE [LARGE SCALE GENOMIC DNA]</scope>
    <source>
        <strain evidence="4">JCM 18303</strain>
    </source>
</reference>
<gene>
    <name evidence="3" type="ORF">GCM10023321_44440</name>
</gene>
<feature type="region of interest" description="Disordered" evidence="1">
    <location>
        <begin position="1"/>
        <end position="69"/>
    </location>
</feature>
<name>A0ABP9QF76_9PSEU</name>
<dbReference type="Pfam" id="PF01656">
    <property type="entry name" value="CbiA"/>
    <property type="match status" value="1"/>
</dbReference>
<accession>A0ABP9QF76</accession>
<evidence type="ECO:0000259" key="2">
    <source>
        <dbReference type="Pfam" id="PF01656"/>
    </source>
</evidence>
<dbReference type="InterPro" id="IPR027417">
    <property type="entry name" value="P-loop_NTPase"/>
</dbReference>
<comment type="caution">
    <text evidence="3">The sequence shown here is derived from an EMBL/GenBank/DDBJ whole genome shotgun (WGS) entry which is preliminary data.</text>
</comment>
<sequence length="367" mass="39186">MFGKRPAAKEDSPKPTPYVASTGLPGAVGPAASPDLVPPPKPPERRRPEPEQEPAREPEPVKPPRLTADAIRHEAVVRGRLEVPRVGWRAALYSMTGGRVNAGLGGAERAAVAMLSRVRRPLAGTRHVAVTSIKGGVGKTTVAACLGLTLADCRGDGVIALDADPDAGTLADRLSGETDVTVRELLDNLDSLTSLSEFGKYTSLAGRLRVLAGEQDPAMGEAFAREEYQKVCAALVRFFDIVITDCGTGLVHSAMQGTLALADRLIVVGAPTVDGASRASKTLDWLFAHGHEKLAEEAVLVLCRDRTSNRVDRAQLREHFANRCRHVVDIPADPHLFSGGQILQDRLAPTTRRAFLELAAIIADGFE</sequence>
<protein>
    <recommendedName>
        <fullName evidence="2">CobQ/CobB/MinD/ParA nucleotide binding domain-containing protein</fullName>
    </recommendedName>
</protein>
<dbReference type="InterPro" id="IPR050625">
    <property type="entry name" value="ParA/MinD_ATPase"/>
</dbReference>
<dbReference type="PANTHER" id="PTHR43384:SF14">
    <property type="entry name" value="ESX-1 SECRETION-ASSOCIATED PROTEIN ESPI"/>
    <property type="match status" value="1"/>
</dbReference>
<evidence type="ECO:0000313" key="3">
    <source>
        <dbReference type="EMBL" id="GAA5160943.1"/>
    </source>
</evidence>
<feature type="domain" description="CobQ/CobB/MinD/ParA nucleotide binding" evidence="2">
    <location>
        <begin position="128"/>
        <end position="224"/>
    </location>
</feature>
<keyword evidence="4" id="KW-1185">Reference proteome</keyword>
<dbReference type="Proteomes" id="UP001428817">
    <property type="component" value="Unassembled WGS sequence"/>
</dbReference>
<dbReference type="Gene3D" id="3.40.50.300">
    <property type="entry name" value="P-loop containing nucleotide triphosphate hydrolases"/>
    <property type="match status" value="1"/>
</dbReference>